<feature type="compositionally biased region" description="Low complexity" evidence="1">
    <location>
        <begin position="80"/>
        <end position="108"/>
    </location>
</feature>
<dbReference type="EMBL" id="JANJYJ010000004">
    <property type="protein sequence ID" value="KAK3220432.1"/>
    <property type="molecule type" value="Genomic_DNA"/>
</dbReference>
<gene>
    <name evidence="2" type="ORF">Dsin_014402</name>
</gene>
<evidence type="ECO:0000313" key="3">
    <source>
        <dbReference type="Proteomes" id="UP001281410"/>
    </source>
</evidence>
<protein>
    <submittedName>
        <fullName evidence="2">Uncharacterized protein</fullName>
    </submittedName>
</protein>
<sequence>MAASSSSLIHHHHATFLSRPSRPYNQHRQGPTSSEPPLNPAPTTAAVTRQRTTPPSSRSTKVATSGTMRAATTWCTAIGSPPSTYLSTPTRPSTSPIPSTRSSTAPNRRSPRRPARHGRSQALRRRLLARTLRLPCRQDHVAVRLGRLVEKGVGPTFPEIDSQDIVSAFEGNSNLF</sequence>
<dbReference type="Proteomes" id="UP001281410">
    <property type="component" value="Unassembled WGS sequence"/>
</dbReference>
<name>A0AAE0EAA0_9ROSI</name>
<evidence type="ECO:0000256" key="1">
    <source>
        <dbReference type="SAM" id="MobiDB-lite"/>
    </source>
</evidence>
<feature type="region of interest" description="Disordered" evidence="1">
    <location>
        <begin position="1"/>
        <end position="121"/>
    </location>
</feature>
<keyword evidence="3" id="KW-1185">Reference proteome</keyword>
<organism evidence="2 3">
    <name type="scientific">Dipteronia sinensis</name>
    <dbReference type="NCBI Taxonomy" id="43782"/>
    <lineage>
        <taxon>Eukaryota</taxon>
        <taxon>Viridiplantae</taxon>
        <taxon>Streptophyta</taxon>
        <taxon>Embryophyta</taxon>
        <taxon>Tracheophyta</taxon>
        <taxon>Spermatophyta</taxon>
        <taxon>Magnoliopsida</taxon>
        <taxon>eudicotyledons</taxon>
        <taxon>Gunneridae</taxon>
        <taxon>Pentapetalae</taxon>
        <taxon>rosids</taxon>
        <taxon>malvids</taxon>
        <taxon>Sapindales</taxon>
        <taxon>Sapindaceae</taxon>
        <taxon>Hippocastanoideae</taxon>
        <taxon>Acereae</taxon>
        <taxon>Dipteronia</taxon>
    </lineage>
</organism>
<dbReference type="AlphaFoldDB" id="A0AAE0EAA0"/>
<feature type="compositionally biased region" description="Basic residues" evidence="1">
    <location>
        <begin position="109"/>
        <end position="121"/>
    </location>
</feature>
<evidence type="ECO:0000313" key="2">
    <source>
        <dbReference type="EMBL" id="KAK3220432.1"/>
    </source>
</evidence>
<feature type="compositionally biased region" description="Polar residues" evidence="1">
    <location>
        <begin position="23"/>
        <end position="67"/>
    </location>
</feature>
<comment type="caution">
    <text evidence="2">The sequence shown here is derived from an EMBL/GenBank/DDBJ whole genome shotgun (WGS) entry which is preliminary data.</text>
</comment>
<accession>A0AAE0EAA0</accession>
<proteinExistence type="predicted"/>
<reference evidence="2" key="1">
    <citation type="journal article" date="2023" name="Plant J.">
        <title>Genome sequences and population genomics provide insights into the demographic history, inbreeding, and mutation load of two 'living fossil' tree species of Dipteronia.</title>
        <authorList>
            <person name="Feng Y."/>
            <person name="Comes H.P."/>
            <person name="Chen J."/>
            <person name="Zhu S."/>
            <person name="Lu R."/>
            <person name="Zhang X."/>
            <person name="Li P."/>
            <person name="Qiu J."/>
            <person name="Olsen K.M."/>
            <person name="Qiu Y."/>
        </authorList>
    </citation>
    <scope>NUCLEOTIDE SEQUENCE</scope>
    <source>
        <strain evidence="2">NBL</strain>
    </source>
</reference>